<dbReference type="OrthoDB" id="3222453at2759"/>
<gene>
    <name evidence="2" type="ORF">NLJ89_g4478</name>
</gene>
<proteinExistence type="predicted"/>
<comment type="caution">
    <text evidence="2">The sequence shown here is derived from an EMBL/GenBank/DDBJ whole genome shotgun (WGS) entry which is preliminary data.</text>
</comment>
<dbReference type="Proteomes" id="UP001148786">
    <property type="component" value="Unassembled WGS sequence"/>
</dbReference>
<keyword evidence="3" id="KW-1185">Reference proteome</keyword>
<feature type="region of interest" description="Disordered" evidence="1">
    <location>
        <begin position="1"/>
        <end position="33"/>
    </location>
</feature>
<evidence type="ECO:0000256" key="1">
    <source>
        <dbReference type="SAM" id="MobiDB-lite"/>
    </source>
</evidence>
<sequence>MASPPLDANSPDDNASDAERVASSPGPAEVPYSGMNQNTFTLCNLLPSRASAPGLYSRAFLGMGIGYPIWEPSAHLDVPESRRMRGVSIGDVGIVDNNGNFAFGFNIYHSSEDSINLGCTPPDFVPLDFPEPPQQVRDEGHFPPKTVLASKTVEVTHVNESPLYEVFVPPSFSSVAYAWLLSHISISTTAKEGAALVLPFGGFREDLISTEHLRKYLAEHAVDWYQHLIQMSSAQVHNASLYLVTGCDKTRSWHMANLRGASADLKETATKDGETRYDWFLGANSRCRSMSLEDGEGQLFTLFVRGIKVAVPNRIWRHKVEDTLPDNIPYYDILATSIDIYRAKALRWLDYIAKGRNTWQSKHEASVFVRIASLSISTSAERFSFTPSLFLHKFFMKSAMADGSLKEIIRLLSKILASHDIQTVDKCVMFVPKPEPDPTQAKEPGLVQRIVGRIKWESTPEEKAAKRIAAILRRQS</sequence>
<organism evidence="2 3">
    <name type="scientific">Agrocybe chaxingu</name>
    <dbReference type="NCBI Taxonomy" id="84603"/>
    <lineage>
        <taxon>Eukaryota</taxon>
        <taxon>Fungi</taxon>
        <taxon>Dikarya</taxon>
        <taxon>Basidiomycota</taxon>
        <taxon>Agaricomycotina</taxon>
        <taxon>Agaricomycetes</taxon>
        <taxon>Agaricomycetidae</taxon>
        <taxon>Agaricales</taxon>
        <taxon>Agaricineae</taxon>
        <taxon>Strophariaceae</taxon>
        <taxon>Agrocybe</taxon>
    </lineage>
</organism>
<evidence type="ECO:0000313" key="2">
    <source>
        <dbReference type="EMBL" id="KAJ3510782.1"/>
    </source>
</evidence>
<accession>A0A9W8MXP3</accession>
<protein>
    <submittedName>
        <fullName evidence="2">Uncharacterized protein</fullName>
    </submittedName>
</protein>
<dbReference type="AlphaFoldDB" id="A0A9W8MXP3"/>
<reference evidence="2" key="1">
    <citation type="submission" date="2022-07" db="EMBL/GenBank/DDBJ databases">
        <title>Genome Sequence of Agrocybe chaxingu.</title>
        <authorList>
            <person name="Buettner E."/>
        </authorList>
    </citation>
    <scope>NUCLEOTIDE SEQUENCE</scope>
    <source>
        <strain evidence="2">MP-N11</strain>
    </source>
</reference>
<evidence type="ECO:0000313" key="3">
    <source>
        <dbReference type="Proteomes" id="UP001148786"/>
    </source>
</evidence>
<dbReference type="EMBL" id="JANKHO010000371">
    <property type="protein sequence ID" value="KAJ3510782.1"/>
    <property type="molecule type" value="Genomic_DNA"/>
</dbReference>
<name>A0A9W8MXP3_9AGAR</name>